<dbReference type="OrthoDB" id="9813452at2"/>
<evidence type="ECO:0000313" key="2">
    <source>
        <dbReference type="EMBL" id="RKG81294.1"/>
    </source>
</evidence>
<protein>
    <submittedName>
        <fullName evidence="2">Uncharacterized protein</fullName>
    </submittedName>
</protein>
<keyword evidence="3" id="KW-1185">Reference proteome</keyword>
<dbReference type="Proteomes" id="UP000268094">
    <property type="component" value="Unassembled WGS sequence"/>
</dbReference>
<gene>
    <name evidence="2" type="ORF">D7V88_26405</name>
</gene>
<organism evidence="2 3">
    <name type="scientific">Corallococcus terminator</name>
    <dbReference type="NCBI Taxonomy" id="2316733"/>
    <lineage>
        <taxon>Bacteria</taxon>
        <taxon>Pseudomonadati</taxon>
        <taxon>Myxococcota</taxon>
        <taxon>Myxococcia</taxon>
        <taxon>Myxococcales</taxon>
        <taxon>Cystobacterineae</taxon>
        <taxon>Myxococcaceae</taxon>
        <taxon>Corallococcus</taxon>
    </lineage>
</organism>
<dbReference type="RefSeq" id="WP_120543400.1">
    <property type="nucleotide sequence ID" value="NZ_RAVZ01000212.1"/>
</dbReference>
<evidence type="ECO:0000313" key="3">
    <source>
        <dbReference type="Proteomes" id="UP000268094"/>
    </source>
</evidence>
<dbReference type="AlphaFoldDB" id="A0A3A8IN16"/>
<comment type="caution">
    <text evidence="2">The sequence shown here is derived from an EMBL/GenBank/DDBJ whole genome shotgun (WGS) entry which is preliminary data.</text>
</comment>
<evidence type="ECO:0000256" key="1">
    <source>
        <dbReference type="SAM" id="SignalP"/>
    </source>
</evidence>
<feature type="signal peptide" evidence="1">
    <location>
        <begin position="1"/>
        <end position="18"/>
    </location>
</feature>
<name>A0A3A8IN16_9BACT</name>
<accession>A0A3A8IN16</accession>
<proteinExistence type="predicted"/>
<feature type="chain" id="PRO_5017416632" evidence="1">
    <location>
        <begin position="19"/>
        <end position="272"/>
    </location>
</feature>
<dbReference type="EMBL" id="RAVZ01000212">
    <property type="protein sequence ID" value="RKG81294.1"/>
    <property type="molecule type" value="Genomic_DNA"/>
</dbReference>
<keyword evidence="1" id="KW-0732">Signal</keyword>
<reference evidence="3" key="1">
    <citation type="submission" date="2018-09" db="EMBL/GenBank/DDBJ databases">
        <authorList>
            <person name="Livingstone P.G."/>
            <person name="Whitworth D.E."/>
        </authorList>
    </citation>
    <scope>NUCLEOTIDE SEQUENCE [LARGE SCALE GENOMIC DNA]</scope>
    <source>
        <strain evidence="3">CA054A</strain>
    </source>
</reference>
<sequence>MRRSLWGLLLVVPLTALGQGKDAQVAAPAAPATGEAARTLASAGINWEGQILRATGAGAPDLKAANPAQARLGAERAAKLDAFRNLLEQAKGIQVSAGRTVADEWAREEVKGRVEGAIKGYKVVARRYFSDSGVELDVEVPLAALSAALTPAQDAAIVLNAEGAKKYTGLVVDARGLGLKPVLAPRLVDAAGKPLYSATVLTEEARGATGVAAWFENLDAARKATLVGDKPLVVKAAQLQGSDLVLDAEGARALTEANTRFLAEGRVAIVTQ</sequence>